<name>A0A8T3E309_9TELE</name>
<dbReference type="EMBL" id="JAERUA010000002">
    <property type="protein sequence ID" value="KAI1903761.1"/>
    <property type="molecule type" value="Genomic_DNA"/>
</dbReference>
<evidence type="ECO:0000256" key="3">
    <source>
        <dbReference type="ARBA" id="ARBA00022692"/>
    </source>
</evidence>
<protein>
    <recommendedName>
        <fullName evidence="6">Transmembrane protein 45B</fullName>
    </recommendedName>
</protein>
<feature type="transmembrane region" description="Helical" evidence="8">
    <location>
        <begin position="154"/>
        <end position="173"/>
    </location>
</feature>
<dbReference type="Pfam" id="PF04819">
    <property type="entry name" value="DUF716"/>
    <property type="match status" value="1"/>
</dbReference>
<keyword evidence="4 8" id="KW-1133">Transmembrane helix</keyword>
<comment type="caution">
    <text evidence="9">The sequence shown here is derived from an EMBL/GenBank/DDBJ whole genome shotgun (WGS) entry which is preliminary data.</text>
</comment>
<evidence type="ECO:0000256" key="7">
    <source>
        <dbReference type="SAM" id="MobiDB-lite"/>
    </source>
</evidence>
<dbReference type="PANTHER" id="PTHR16007">
    <property type="entry name" value="EPIDIDYMAL MEMBRANE PROTEIN E9-RELATED"/>
    <property type="match status" value="1"/>
</dbReference>
<keyword evidence="5 8" id="KW-0472">Membrane</keyword>
<evidence type="ECO:0000313" key="9">
    <source>
        <dbReference type="EMBL" id="KAI1903761.1"/>
    </source>
</evidence>
<feature type="transmembrane region" description="Helical" evidence="8">
    <location>
        <begin position="48"/>
        <end position="67"/>
    </location>
</feature>
<gene>
    <name evidence="9" type="ORF">AGOR_G00030550</name>
</gene>
<organism evidence="9 10">
    <name type="scientific">Albula goreensis</name>
    <dbReference type="NCBI Taxonomy" id="1534307"/>
    <lineage>
        <taxon>Eukaryota</taxon>
        <taxon>Metazoa</taxon>
        <taxon>Chordata</taxon>
        <taxon>Craniata</taxon>
        <taxon>Vertebrata</taxon>
        <taxon>Euteleostomi</taxon>
        <taxon>Actinopterygii</taxon>
        <taxon>Neopterygii</taxon>
        <taxon>Teleostei</taxon>
        <taxon>Albuliformes</taxon>
        <taxon>Albulidae</taxon>
        <taxon>Albula</taxon>
    </lineage>
</organism>
<evidence type="ECO:0000256" key="4">
    <source>
        <dbReference type="ARBA" id="ARBA00022989"/>
    </source>
</evidence>
<feature type="transmembrane region" description="Helical" evidence="8">
    <location>
        <begin position="125"/>
        <end position="142"/>
    </location>
</feature>
<dbReference type="OrthoDB" id="551896at2759"/>
<proteinExistence type="inferred from homology"/>
<evidence type="ECO:0000256" key="8">
    <source>
        <dbReference type="SAM" id="Phobius"/>
    </source>
</evidence>
<dbReference type="InterPro" id="IPR006904">
    <property type="entry name" value="DUF716"/>
</dbReference>
<dbReference type="InterPro" id="IPR042127">
    <property type="entry name" value="TMEM45"/>
</dbReference>
<keyword evidence="3 8" id="KW-0812">Transmembrane</keyword>
<evidence type="ECO:0000256" key="1">
    <source>
        <dbReference type="ARBA" id="ARBA00004141"/>
    </source>
</evidence>
<feature type="transmembrane region" description="Helical" evidence="8">
    <location>
        <begin position="99"/>
        <end position="118"/>
    </location>
</feature>
<feature type="transmembrane region" description="Helical" evidence="8">
    <location>
        <begin position="185"/>
        <end position="206"/>
    </location>
</feature>
<comment type="similarity">
    <text evidence="2">Belongs to the TMEM45 family.</text>
</comment>
<feature type="transmembrane region" description="Helical" evidence="8">
    <location>
        <begin position="226"/>
        <end position="246"/>
    </location>
</feature>
<dbReference type="PANTHER" id="PTHR16007:SF59">
    <property type="entry name" value="TRANSMEMBRANE PROTEIN 45B"/>
    <property type="match status" value="1"/>
</dbReference>
<feature type="transmembrane region" description="Helical" evidence="8">
    <location>
        <begin position="6"/>
        <end position="27"/>
    </location>
</feature>
<keyword evidence="10" id="KW-1185">Reference proteome</keyword>
<feature type="region of interest" description="Disordered" evidence="7">
    <location>
        <begin position="263"/>
        <end position="282"/>
    </location>
</feature>
<evidence type="ECO:0000256" key="2">
    <source>
        <dbReference type="ARBA" id="ARBA00006948"/>
    </source>
</evidence>
<sequence>MANFKGHALPGSFFLLFGLWWSVKYPLRQCWRRGQPRGRSRLPQFFNRIDLVEGALKIFFAFVGIMAEQFVPDGPHGHLYNQEAKSWVKLMNWQHSTMYLFYGISGIADVLSMTSLPIPPGLDRLALSLALFVEGFLFYFHVHNRPPLDVHVHSLLLVAVFGGSISTLLEVFLRDNPVLELLRSSLAILQGTWFYQIGFVLFPLNGVQWDLTLHDNMMFVTMCFCWHYAVTLLIIGLNYSLVWFIIRRCSGRQINDMEIGLRKQPPSDRSSQKALLQDSEEE</sequence>
<dbReference type="GO" id="GO:0016020">
    <property type="term" value="C:membrane"/>
    <property type="evidence" value="ECO:0007669"/>
    <property type="project" value="UniProtKB-SubCell"/>
</dbReference>
<evidence type="ECO:0000256" key="5">
    <source>
        <dbReference type="ARBA" id="ARBA00023136"/>
    </source>
</evidence>
<evidence type="ECO:0000313" key="10">
    <source>
        <dbReference type="Proteomes" id="UP000829720"/>
    </source>
</evidence>
<accession>A0A8T3E309</accession>
<reference evidence="9" key="1">
    <citation type="submission" date="2021-01" db="EMBL/GenBank/DDBJ databases">
        <authorList>
            <person name="Zahm M."/>
            <person name="Roques C."/>
            <person name="Cabau C."/>
            <person name="Klopp C."/>
            <person name="Donnadieu C."/>
            <person name="Jouanno E."/>
            <person name="Lampietro C."/>
            <person name="Louis A."/>
            <person name="Herpin A."/>
            <person name="Echchiki A."/>
            <person name="Berthelot C."/>
            <person name="Parey E."/>
            <person name="Roest-Crollius H."/>
            <person name="Braasch I."/>
            <person name="Postlethwait J."/>
            <person name="Bobe J."/>
            <person name="Montfort J."/>
            <person name="Bouchez O."/>
            <person name="Begum T."/>
            <person name="Mejri S."/>
            <person name="Adams A."/>
            <person name="Chen W.-J."/>
            <person name="Guiguen Y."/>
        </authorList>
    </citation>
    <scope>NUCLEOTIDE SEQUENCE</scope>
    <source>
        <tissue evidence="9">Blood</tissue>
    </source>
</reference>
<dbReference type="AlphaFoldDB" id="A0A8T3E309"/>
<comment type="subcellular location">
    <subcellularLocation>
        <location evidence="1">Membrane</location>
        <topology evidence="1">Multi-pass membrane protein</topology>
    </subcellularLocation>
</comment>
<evidence type="ECO:0000256" key="6">
    <source>
        <dbReference type="ARBA" id="ARBA00039264"/>
    </source>
</evidence>
<dbReference type="Proteomes" id="UP000829720">
    <property type="component" value="Unassembled WGS sequence"/>
</dbReference>